<accession>A0ABM9D4T4</accession>
<name>A0ABM9D4T4_9BACT</name>
<dbReference type="EMBL" id="OW150024">
    <property type="protein sequence ID" value="CAH2030267.1"/>
    <property type="molecule type" value="Genomic_DNA"/>
</dbReference>
<dbReference type="Proteomes" id="UP001295463">
    <property type="component" value="Chromosome"/>
</dbReference>
<dbReference type="Pfam" id="PF00583">
    <property type="entry name" value="Acetyltransf_1"/>
    <property type="match status" value="1"/>
</dbReference>
<dbReference type="Gene3D" id="3.40.630.30">
    <property type="match status" value="1"/>
</dbReference>
<dbReference type="CDD" id="cd04301">
    <property type="entry name" value="NAT_SF"/>
    <property type="match status" value="1"/>
</dbReference>
<reference evidence="2 3" key="1">
    <citation type="submission" date="2022-03" db="EMBL/GenBank/DDBJ databases">
        <authorList>
            <person name="Koch H."/>
        </authorList>
    </citation>
    <scope>NUCLEOTIDE SEQUENCE [LARGE SCALE GENOMIC DNA]</scope>
    <source>
        <strain evidence="2 3">G1</strain>
    </source>
</reference>
<organism evidence="2 3">
    <name type="scientific">Trichlorobacter ammonificans</name>
    <dbReference type="NCBI Taxonomy" id="2916410"/>
    <lineage>
        <taxon>Bacteria</taxon>
        <taxon>Pseudomonadati</taxon>
        <taxon>Thermodesulfobacteriota</taxon>
        <taxon>Desulfuromonadia</taxon>
        <taxon>Geobacterales</taxon>
        <taxon>Geobacteraceae</taxon>
        <taxon>Trichlorobacter</taxon>
    </lineage>
</organism>
<proteinExistence type="predicted"/>
<dbReference type="PROSITE" id="PS51186">
    <property type="entry name" value="GNAT"/>
    <property type="match status" value="1"/>
</dbReference>
<dbReference type="InterPro" id="IPR016181">
    <property type="entry name" value="Acyl_CoA_acyltransferase"/>
</dbReference>
<protein>
    <submittedName>
        <fullName evidence="2">N-acetyltransferase</fullName>
    </submittedName>
</protein>
<evidence type="ECO:0000313" key="2">
    <source>
        <dbReference type="EMBL" id="CAH2030267.1"/>
    </source>
</evidence>
<sequence length="192" mass="21760">MTILTLDSTSIRAHRDDLAGLRLTIFREYPYLYDGRLEDERHYLSHYADHGSVLAALDGGTIVGAITGMPLDREPPDFTRPFRNAGRDPAQYYYIGELLLQAPYRGSGLGSRMLAQFEQQIRQAARFTQACCATVVRPDDHPLRPAGFRPVEPFCRRHGYAPVPGAVVQVAWRQLDGTRPRNSLQYWEKTLP</sequence>
<feature type="domain" description="N-acetyltransferase" evidence="1">
    <location>
        <begin position="1"/>
        <end position="192"/>
    </location>
</feature>
<evidence type="ECO:0000313" key="3">
    <source>
        <dbReference type="Proteomes" id="UP001295463"/>
    </source>
</evidence>
<dbReference type="RefSeq" id="WP_305731215.1">
    <property type="nucleotide sequence ID" value="NZ_OW150024.1"/>
</dbReference>
<gene>
    <name evidence="2" type="ORF">GEAMG1_0445</name>
</gene>
<evidence type="ECO:0000259" key="1">
    <source>
        <dbReference type="PROSITE" id="PS51186"/>
    </source>
</evidence>
<keyword evidence="3" id="KW-1185">Reference proteome</keyword>
<dbReference type="SUPFAM" id="SSF55729">
    <property type="entry name" value="Acyl-CoA N-acyltransferases (Nat)"/>
    <property type="match status" value="1"/>
</dbReference>
<dbReference type="InterPro" id="IPR000182">
    <property type="entry name" value="GNAT_dom"/>
</dbReference>